<feature type="transmembrane region" description="Helical" evidence="1">
    <location>
        <begin position="99"/>
        <end position="118"/>
    </location>
</feature>
<name>T0FBW8_9LEPT</name>
<proteinExistence type="predicted"/>
<dbReference type="EMBL" id="AHMO02000008">
    <property type="protein sequence ID" value="EQA45376.1"/>
    <property type="molecule type" value="Genomic_DNA"/>
</dbReference>
<keyword evidence="3" id="KW-1185">Reference proteome</keyword>
<organism evidence="2 3">
    <name type="scientific">Leptospira broomii serovar Hurstbridge str. 5399</name>
    <dbReference type="NCBI Taxonomy" id="1049789"/>
    <lineage>
        <taxon>Bacteria</taxon>
        <taxon>Pseudomonadati</taxon>
        <taxon>Spirochaetota</taxon>
        <taxon>Spirochaetia</taxon>
        <taxon>Leptospirales</taxon>
        <taxon>Leptospiraceae</taxon>
        <taxon>Leptospira</taxon>
    </lineage>
</organism>
<dbReference type="STRING" id="1049789.LEP1GSC050_2363"/>
<dbReference type="Proteomes" id="UP000015454">
    <property type="component" value="Unassembled WGS sequence"/>
</dbReference>
<keyword evidence="1" id="KW-1133">Transmembrane helix</keyword>
<dbReference type="OrthoDB" id="331526at2"/>
<evidence type="ECO:0000256" key="1">
    <source>
        <dbReference type="SAM" id="Phobius"/>
    </source>
</evidence>
<gene>
    <name evidence="2" type="ORF">LEP1GSC050_2363</name>
</gene>
<keyword evidence="1" id="KW-0472">Membrane</keyword>
<feature type="transmembrane region" description="Helical" evidence="1">
    <location>
        <begin position="15"/>
        <end position="37"/>
    </location>
</feature>
<dbReference type="AlphaFoldDB" id="T0FBW8"/>
<comment type="caution">
    <text evidence="2">The sequence shown here is derived from an EMBL/GenBank/DDBJ whole genome shotgun (WGS) entry which is preliminary data.</text>
</comment>
<accession>T0FBW8</accession>
<dbReference type="RefSeq" id="WP_010570624.1">
    <property type="nucleotide sequence ID" value="NZ_AHMO02000008.1"/>
</dbReference>
<protein>
    <submittedName>
        <fullName evidence="2">Uncharacterized protein</fullName>
    </submittedName>
</protein>
<evidence type="ECO:0000313" key="3">
    <source>
        <dbReference type="Proteomes" id="UP000015454"/>
    </source>
</evidence>
<sequence length="129" mass="15287">MKTAKLKTPLTPFQILFLIPLALFLLSVFIGEIVRLYRLHDERSSYSQLTEIDALFEELSMSRMFQKYGYDFRNKMGADERLSTGLEREYPIERKIPKFFFFILILLYPGYVVLRLIGDLISREEGRHL</sequence>
<evidence type="ECO:0000313" key="2">
    <source>
        <dbReference type="EMBL" id="EQA45376.1"/>
    </source>
</evidence>
<keyword evidence="1" id="KW-0812">Transmembrane</keyword>
<reference evidence="2" key="1">
    <citation type="submission" date="2013-05" db="EMBL/GenBank/DDBJ databases">
        <authorList>
            <person name="Harkins D.M."/>
            <person name="Durkin A.S."/>
            <person name="Brinkac L.M."/>
            <person name="Haft D.H."/>
            <person name="Selengut J.D."/>
            <person name="Sanka R."/>
            <person name="DePew J."/>
            <person name="Purushe J."/>
            <person name="Hartskeerl R.A."/>
            <person name="Ahmed A."/>
            <person name="van der Linden H."/>
            <person name="Goris M.G.A."/>
            <person name="Vinetz J.M."/>
            <person name="Sutton G.G."/>
            <person name="Nierman W.C."/>
            <person name="Fouts D.E."/>
        </authorList>
    </citation>
    <scope>NUCLEOTIDE SEQUENCE [LARGE SCALE GENOMIC DNA]</scope>
    <source>
        <strain evidence="2">5399</strain>
    </source>
</reference>